<dbReference type="Proteomes" id="UP000029003">
    <property type="component" value="Unassembled WGS sequence"/>
</dbReference>
<dbReference type="GO" id="GO:0016874">
    <property type="term" value="F:ligase activity"/>
    <property type="evidence" value="ECO:0007669"/>
    <property type="project" value="UniProtKB-KW"/>
</dbReference>
<gene>
    <name evidence="3" type="ORF">THER5_1318</name>
</gene>
<dbReference type="OrthoDB" id="3242635at2"/>
<evidence type="ECO:0000313" key="4">
    <source>
        <dbReference type="Proteomes" id="UP000029003"/>
    </source>
</evidence>
<name>A0A087E4Z6_9BIFI</name>
<evidence type="ECO:0000256" key="2">
    <source>
        <dbReference type="ARBA" id="ARBA00023306"/>
    </source>
</evidence>
<evidence type="ECO:0000313" key="3">
    <source>
        <dbReference type="EMBL" id="KFJ02847.1"/>
    </source>
</evidence>
<dbReference type="GO" id="GO:0051301">
    <property type="term" value="P:cell division"/>
    <property type="evidence" value="ECO:0007669"/>
    <property type="project" value="UniProtKB-KW"/>
</dbReference>
<dbReference type="SUPFAM" id="SSF63418">
    <property type="entry name" value="MurE/MurF N-terminal domain"/>
    <property type="match status" value="1"/>
</dbReference>
<comment type="caution">
    <text evidence="3">The sequence shown here is derived from an EMBL/GenBank/DDBJ whole genome shotgun (WGS) entry which is preliminary data.</text>
</comment>
<dbReference type="InterPro" id="IPR035911">
    <property type="entry name" value="MurE/MurF_N"/>
</dbReference>
<keyword evidence="1" id="KW-0132">Cell division</keyword>
<sequence>MSVVTEAVGRRMTLGDICSRYGFELVPQFAGSVTITSISSDIDSIMPGALFTPLQDVDAETLHIAHTRGAYAAIVPHTSEQVGRQAGYPVIIAQPTPEQIGALAASIAGEPSRALAVFAVGGQDGDEVQATAIRLATFLHMLGNPVGQVNAAGSSSLERQLNLSYPLDIYDIQHTMAVCAEDGAAAVIIALEPGTLADHALEGTSVDVAGSCDALTPTLLKTTLADWTQRYGLSLEGNNQMIYQRDAETDEIAAEAVDGSAGVGDASRLSLSIAMVMAAGVRKSNIRNALRVSSEMQ</sequence>
<organism evidence="3 4">
    <name type="scientific">Bifidobacterium thermacidophilum subsp. thermacidophilum</name>
    <dbReference type="NCBI Taxonomy" id="79262"/>
    <lineage>
        <taxon>Bacteria</taxon>
        <taxon>Bacillati</taxon>
        <taxon>Actinomycetota</taxon>
        <taxon>Actinomycetes</taxon>
        <taxon>Bifidobacteriales</taxon>
        <taxon>Bifidobacteriaceae</taxon>
        <taxon>Bifidobacterium</taxon>
    </lineage>
</organism>
<keyword evidence="3" id="KW-0436">Ligase</keyword>
<proteinExistence type="predicted"/>
<protein>
    <submittedName>
        <fullName evidence="3">UDP-N-acetylmuramoylalanyl-D-glutamate--2, 6-diaminopimelate ligase</fullName>
    </submittedName>
</protein>
<dbReference type="AlphaFoldDB" id="A0A087E4Z6"/>
<keyword evidence="2" id="KW-0131">Cell cycle</keyword>
<dbReference type="EMBL" id="JGZT01000006">
    <property type="protein sequence ID" value="KFJ02847.1"/>
    <property type="molecule type" value="Genomic_DNA"/>
</dbReference>
<evidence type="ECO:0000256" key="1">
    <source>
        <dbReference type="ARBA" id="ARBA00022618"/>
    </source>
</evidence>
<dbReference type="RefSeq" id="WP_029575664.1">
    <property type="nucleotide sequence ID" value="NZ_JGZT01000006.1"/>
</dbReference>
<reference evidence="3 4" key="1">
    <citation type="submission" date="2014-03" db="EMBL/GenBank/DDBJ databases">
        <title>Genomics of Bifidobacteria.</title>
        <authorList>
            <person name="Ventura M."/>
            <person name="Milani C."/>
            <person name="Lugli G.A."/>
        </authorList>
    </citation>
    <scope>NUCLEOTIDE SEQUENCE [LARGE SCALE GENOMIC DNA]</scope>
    <source>
        <strain evidence="3 4">LMG 21395</strain>
    </source>
</reference>
<accession>A0A087E4Z6</accession>